<keyword evidence="4" id="KW-0804">Transcription</keyword>
<keyword evidence="7" id="KW-1185">Reference proteome</keyword>
<dbReference type="InterPro" id="IPR036390">
    <property type="entry name" value="WH_DNA-bd_sf"/>
</dbReference>
<dbReference type="InterPro" id="IPR036388">
    <property type="entry name" value="WH-like_DNA-bd_sf"/>
</dbReference>
<evidence type="ECO:0000256" key="3">
    <source>
        <dbReference type="ARBA" id="ARBA00023125"/>
    </source>
</evidence>
<reference evidence="7" key="1">
    <citation type="submission" date="2016-11" db="EMBL/GenBank/DDBJ databases">
        <title>Complete Genome Sequence of alachlor-degrading Sphingomonas sp. strain JJ-A5.</title>
        <authorList>
            <person name="Lee H."/>
            <person name="Ka J.-O."/>
        </authorList>
    </citation>
    <scope>NUCLEOTIDE SEQUENCE [LARGE SCALE GENOMIC DNA]</scope>
    <source>
        <strain evidence="7">JJ-A5</strain>
    </source>
</reference>
<dbReference type="GO" id="GO:0003700">
    <property type="term" value="F:DNA-binding transcription factor activity"/>
    <property type="evidence" value="ECO:0007669"/>
    <property type="project" value="InterPro"/>
</dbReference>
<dbReference type="PANTHER" id="PTHR30537:SF26">
    <property type="entry name" value="GLYCINE CLEAVAGE SYSTEM TRANSCRIPTIONAL ACTIVATOR"/>
    <property type="match status" value="1"/>
</dbReference>
<dbReference type="OrthoDB" id="9793571at2"/>
<evidence type="ECO:0000256" key="4">
    <source>
        <dbReference type="ARBA" id="ARBA00023163"/>
    </source>
</evidence>
<dbReference type="EMBL" id="CP018221">
    <property type="protein sequence ID" value="API57960.1"/>
    <property type="molecule type" value="Genomic_DNA"/>
</dbReference>
<proteinExistence type="inferred from homology"/>
<keyword evidence="2" id="KW-0805">Transcription regulation</keyword>
<dbReference type="InterPro" id="IPR000847">
    <property type="entry name" value="LysR_HTH_N"/>
</dbReference>
<comment type="similarity">
    <text evidence="1">Belongs to the LysR transcriptional regulatory family.</text>
</comment>
<evidence type="ECO:0000256" key="2">
    <source>
        <dbReference type="ARBA" id="ARBA00023015"/>
    </source>
</evidence>
<evidence type="ECO:0000313" key="7">
    <source>
        <dbReference type="Proteomes" id="UP000182063"/>
    </source>
</evidence>
<dbReference type="InterPro" id="IPR005119">
    <property type="entry name" value="LysR_subst-bd"/>
</dbReference>
<dbReference type="STRING" id="1921510.BSL82_00450"/>
<keyword evidence="3" id="KW-0238">DNA-binding</keyword>
<dbReference type="Pfam" id="PF00126">
    <property type="entry name" value="HTH_1"/>
    <property type="match status" value="1"/>
</dbReference>
<gene>
    <name evidence="6" type="ORF">BSL82_00450</name>
</gene>
<dbReference type="SUPFAM" id="SSF46785">
    <property type="entry name" value="Winged helix' DNA-binding domain"/>
    <property type="match status" value="1"/>
</dbReference>
<organism evidence="6 7">
    <name type="scientific">Tardibacter chloracetimidivorans</name>
    <dbReference type="NCBI Taxonomy" id="1921510"/>
    <lineage>
        <taxon>Bacteria</taxon>
        <taxon>Pseudomonadati</taxon>
        <taxon>Pseudomonadota</taxon>
        <taxon>Alphaproteobacteria</taxon>
        <taxon>Sphingomonadales</taxon>
        <taxon>Sphingomonadaceae</taxon>
        <taxon>Tardibacter</taxon>
    </lineage>
</organism>
<dbReference type="Gene3D" id="3.40.190.10">
    <property type="entry name" value="Periplasmic binding protein-like II"/>
    <property type="match status" value="1"/>
</dbReference>
<accession>A0A1L3ZQR7</accession>
<evidence type="ECO:0000256" key="1">
    <source>
        <dbReference type="ARBA" id="ARBA00009437"/>
    </source>
</evidence>
<dbReference type="Gene3D" id="3.40.190.290">
    <property type="match status" value="1"/>
</dbReference>
<dbReference type="KEGG" id="sphj:BSL82_00450"/>
<dbReference type="PRINTS" id="PR00039">
    <property type="entry name" value="HTHLYSR"/>
</dbReference>
<dbReference type="Pfam" id="PF03466">
    <property type="entry name" value="LysR_substrate"/>
    <property type="match status" value="2"/>
</dbReference>
<feature type="domain" description="HTH lysR-type" evidence="5">
    <location>
        <begin position="6"/>
        <end position="63"/>
    </location>
</feature>
<dbReference type="GO" id="GO:0003677">
    <property type="term" value="F:DNA binding"/>
    <property type="evidence" value="ECO:0007669"/>
    <property type="project" value="UniProtKB-KW"/>
</dbReference>
<dbReference type="AlphaFoldDB" id="A0A1L3ZQR7"/>
<dbReference type="PANTHER" id="PTHR30537">
    <property type="entry name" value="HTH-TYPE TRANSCRIPTIONAL REGULATOR"/>
    <property type="match status" value="1"/>
</dbReference>
<dbReference type="Gene3D" id="1.10.10.10">
    <property type="entry name" value="Winged helix-like DNA-binding domain superfamily/Winged helix DNA-binding domain"/>
    <property type="match status" value="1"/>
</dbReference>
<dbReference type="InterPro" id="IPR058163">
    <property type="entry name" value="LysR-type_TF_proteobact-type"/>
</dbReference>
<protein>
    <submittedName>
        <fullName evidence="6">LysR family transcriptional regulator</fullName>
    </submittedName>
</protein>
<evidence type="ECO:0000259" key="5">
    <source>
        <dbReference type="PROSITE" id="PS50931"/>
    </source>
</evidence>
<dbReference type="RefSeq" id="WP_072595536.1">
    <property type="nucleotide sequence ID" value="NZ_CP018221.1"/>
</dbReference>
<name>A0A1L3ZQR7_9SPHN</name>
<evidence type="ECO:0000313" key="6">
    <source>
        <dbReference type="EMBL" id="API57960.1"/>
    </source>
</evidence>
<dbReference type="Proteomes" id="UP000182063">
    <property type="component" value="Chromosome"/>
</dbReference>
<dbReference type="PROSITE" id="PS50931">
    <property type="entry name" value="HTH_LYSR"/>
    <property type="match status" value="1"/>
</dbReference>
<sequence length="277" mass="29137">MKRTHLPLNALRVLDAAARHLSFTRAADELAVTPAAVGQQVRALEETLGVVLFRRTTKGLDLTPEAERGLPALRAGFLQFEESVRAMQEGQTSRMLTIAAPRDFTAKWLTARLVAYGRTEPELRFNLVSADQSVDFTEANLDFAIRFAEDAEGLEGVPLRDGAMVTVAAPNGNTSTPIIWNGSSDTGGANAGGLNVADAGLALDAAAAGFGHARVPALLAEADIASGRLVVVSGPEPVAATYWIVAPAPQWRQKKVKAIVAALTAPSDQASIVSSST</sequence>
<dbReference type="SUPFAM" id="SSF53850">
    <property type="entry name" value="Periplasmic binding protein-like II"/>
    <property type="match status" value="1"/>
</dbReference>